<keyword evidence="7" id="KW-1185">Reference proteome</keyword>
<dbReference type="PROSITE" id="PS00678">
    <property type="entry name" value="WD_REPEATS_1"/>
    <property type="match status" value="1"/>
</dbReference>
<dbReference type="InterPro" id="IPR019775">
    <property type="entry name" value="WD40_repeat_CS"/>
</dbReference>
<dbReference type="Pfam" id="PF23609">
    <property type="entry name" value="Beta-prop_EIPR1"/>
    <property type="match status" value="1"/>
</dbReference>
<proteinExistence type="inferred from homology"/>
<reference evidence="6" key="1">
    <citation type="submission" date="2020-10" db="EMBL/GenBank/DDBJ databases">
        <authorList>
            <person name="Kikuchi T."/>
        </authorList>
    </citation>
    <scope>NUCLEOTIDE SEQUENCE</scope>
    <source>
        <strain evidence="6">NKZ352</strain>
    </source>
</reference>
<accession>A0A8S1HPC0</accession>
<dbReference type="Proteomes" id="UP000835052">
    <property type="component" value="Unassembled WGS sequence"/>
</dbReference>
<keyword evidence="2 4" id="KW-0853">WD repeat</keyword>
<dbReference type="SMART" id="SM00320">
    <property type="entry name" value="WD40"/>
    <property type="match status" value="5"/>
</dbReference>
<dbReference type="PROSITE" id="PS50294">
    <property type="entry name" value="WD_REPEATS_REGION"/>
    <property type="match status" value="1"/>
</dbReference>
<dbReference type="Pfam" id="PF00400">
    <property type="entry name" value="WD40"/>
    <property type="match status" value="1"/>
</dbReference>
<evidence type="ECO:0000313" key="7">
    <source>
        <dbReference type="Proteomes" id="UP000835052"/>
    </source>
</evidence>
<dbReference type="InterPro" id="IPR001680">
    <property type="entry name" value="WD40_rpt"/>
</dbReference>
<dbReference type="InterPro" id="IPR015943">
    <property type="entry name" value="WD40/YVTN_repeat-like_dom_sf"/>
</dbReference>
<dbReference type="PROSITE" id="PS50082">
    <property type="entry name" value="WD_REPEATS_2"/>
    <property type="match status" value="1"/>
</dbReference>
<evidence type="ECO:0000256" key="1">
    <source>
        <dbReference type="ARBA" id="ARBA00005672"/>
    </source>
</evidence>
<dbReference type="GO" id="GO:0016567">
    <property type="term" value="P:protein ubiquitination"/>
    <property type="evidence" value="ECO:0007669"/>
    <property type="project" value="TreeGrafter"/>
</dbReference>
<dbReference type="SUPFAM" id="SSF50978">
    <property type="entry name" value="WD40 repeat-like"/>
    <property type="match status" value="1"/>
</dbReference>
<gene>
    <name evidence="6" type="ORF">CAUJ_LOCUS12217</name>
</gene>
<name>A0A8S1HPC0_9PELO</name>
<comment type="caution">
    <text evidence="6">The sequence shown here is derived from an EMBL/GenBank/DDBJ whole genome shotgun (WGS) entry which is preliminary data.</text>
</comment>
<dbReference type="PANTHER" id="PTHR14205:SF15">
    <property type="entry name" value="EARP AND GARP COMPLEX-INTERACTING PROTEIN 1"/>
    <property type="match status" value="1"/>
</dbReference>
<dbReference type="OrthoDB" id="196957at2759"/>
<sequence length="348" mass="38717">MAECLMFGIDMEARCMDAVVADEETVAFLIGTQTIKTENQVNKLYVGNEGARILSRSFRHPAGEVRALASSPSNPTVLATCAADFTGVEPKYGLYVWNMDDDKRTLGQIGNEDFDQYLHGLVWDSTTNRTAVVGTSIVRIFDMTPGPQALQTVPVDGEVFEATWSPHNSGNLLGVSVGKDVVCIDTRSAKDDLKVASAHSHRTLSIDFNPNLQHMLASAGDDGFVRIWDMREPSQPFFSFHPHAHWIWQIRYHPVHDQLLLSVGSDACVVLSCAQTVSSEVDDLTPDEDEFSERLEDGELERIDEHEESVYACAWSVADPWTFASLSFDGRVIFSKVSRKHKYALMQL</sequence>
<dbReference type="InterPro" id="IPR036322">
    <property type="entry name" value="WD40_repeat_dom_sf"/>
</dbReference>
<dbReference type="Gene3D" id="2.130.10.10">
    <property type="entry name" value="YVTN repeat-like/Quinoprotein amine dehydrogenase"/>
    <property type="match status" value="1"/>
</dbReference>
<dbReference type="PANTHER" id="PTHR14205">
    <property type="entry name" value="WD-REPEAT PROTEIN"/>
    <property type="match status" value="1"/>
</dbReference>
<comment type="similarity">
    <text evidence="1">Belongs to the WD repeat EIPR1 family.</text>
</comment>
<dbReference type="EMBL" id="CAJGYM010000070">
    <property type="protein sequence ID" value="CAD6196302.1"/>
    <property type="molecule type" value="Genomic_DNA"/>
</dbReference>
<dbReference type="AlphaFoldDB" id="A0A8S1HPC0"/>
<feature type="domain" description="EIPR1-like beta-propeller" evidence="5">
    <location>
        <begin position="3"/>
        <end position="271"/>
    </location>
</feature>
<evidence type="ECO:0000256" key="3">
    <source>
        <dbReference type="ARBA" id="ARBA00022737"/>
    </source>
</evidence>
<protein>
    <recommendedName>
        <fullName evidence="5">EIPR1-like beta-propeller domain-containing protein</fullName>
    </recommendedName>
</protein>
<evidence type="ECO:0000256" key="2">
    <source>
        <dbReference type="ARBA" id="ARBA00022574"/>
    </source>
</evidence>
<keyword evidence="3" id="KW-0677">Repeat</keyword>
<evidence type="ECO:0000313" key="6">
    <source>
        <dbReference type="EMBL" id="CAD6196302.1"/>
    </source>
</evidence>
<evidence type="ECO:0000256" key="4">
    <source>
        <dbReference type="PROSITE-ProRule" id="PRU00221"/>
    </source>
</evidence>
<dbReference type="InterPro" id="IPR040323">
    <property type="entry name" value="EIPR1"/>
</dbReference>
<evidence type="ECO:0000259" key="5">
    <source>
        <dbReference type="Pfam" id="PF23609"/>
    </source>
</evidence>
<organism evidence="6 7">
    <name type="scientific">Caenorhabditis auriculariae</name>
    <dbReference type="NCBI Taxonomy" id="2777116"/>
    <lineage>
        <taxon>Eukaryota</taxon>
        <taxon>Metazoa</taxon>
        <taxon>Ecdysozoa</taxon>
        <taxon>Nematoda</taxon>
        <taxon>Chromadorea</taxon>
        <taxon>Rhabditida</taxon>
        <taxon>Rhabditina</taxon>
        <taxon>Rhabditomorpha</taxon>
        <taxon>Rhabditoidea</taxon>
        <taxon>Rhabditidae</taxon>
        <taxon>Peloderinae</taxon>
        <taxon>Caenorhabditis</taxon>
    </lineage>
</organism>
<dbReference type="InterPro" id="IPR059104">
    <property type="entry name" value="Beta-prop_EIPR1-like"/>
</dbReference>
<feature type="repeat" description="WD" evidence="4">
    <location>
        <begin position="196"/>
        <end position="231"/>
    </location>
</feature>